<dbReference type="Gene3D" id="1.10.510.10">
    <property type="entry name" value="Transferase(Phosphotransferase) domain 1"/>
    <property type="match status" value="1"/>
</dbReference>
<keyword evidence="2" id="KW-0418">Kinase</keyword>
<dbReference type="AlphaFoldDB" id="A0A9P6HEF0"/>
<sequence>MSPPRSDYPIKELANRKEGPKGDSFIELSQLCTLWHTVPTTYELGGVVKQGDCALHAGGMTEIRKGVYDGEVVALKVLRLHRGKGDGDTKARKGFGFPKGDSDITIAKERFCAAAVLMKQIEHANIIPFYGVSTTTSDFSLVFPWYENGDIGRYLEQNPDVDRYDLLLGVVKGLRFLHSTGAVYGAFRPDHILIDDDGNARLAFPIPDTPNTTASQSSLFSDFRSESPVTVLEDFPCGVPETKSMKSDVYELAIVIYEVLTGIFTYWERYDYEREVPLMPARPPGAFDDLFWGLLAKCWRRRPRERPPIDEVYRMVKSRPKVNRASLEPLAARELQTKYELHVHGIKFPNDRPPSQEFYVKFKYGDKDYTTPLTNLQDDRGEYIWHVLRPFQLPPLPLSLRPGTARKTW</sequence>
<organism evidence="2 3">
    <name type="scientific">Thelephora terrestris</name>
    <dbReference type="NCBI Taxonomy" id="56493"/>
    <lineage>
        <taxon>Eukaryota</taxon>
        <taxon>Fungi</taxon>
        <taxon>Dikarya</taxon>
        <taxon>Basidiomycota</taxon>
        <taxon>Agaricomycotina</taxon>
        <taxon>Agaricomycetes</taxon>
        <taxon>Thelephorales</taxon>
        <taxon>Thelephoraceae</taxon>
        <taxon>Thelephora</taxon>
    </lineage>
</organism>
<dbReference type="InterPro" id="IPR051681">
    <property type="entry name" value="Ser/Thr_Kinases-Pseudokinases"/>
</dbReference>
<dbReference type="InterPro" id="IPR000719">
    <property type="entry name" value="Prot_kinase_dom"/>
</dbReference>
<dbReference type="PANTHER" id="PTHR44329">
    <property type="entry name" value="SERINE/THREONINE-PROTEIN KINASE TNNI3K-RELATED"/>
    <property type="match status" value="1"/>
</dbReference>
<proteinExistence type="predicted"/>
<protein>
    <submittedName>
        <fullName evidence="2">Kinase-like domain-containing protein</fullName>
    </submittedName>
</protein>
<dbReference type="InterPro" id="IPR011009">
    <property type="entry name" value="Kinase-like_dom_sf"/>
</dbReference>
<feature type="domain" description="Protein kinase" evidence="1">
    <location>
        <begin position="49"/>
        <end position="322"/>
    </location>
</feature>
<reference evidence="2" key="2">
    <citation type="submission" date="2020-11" db="EMBL/GenBank/DDBJ databases">
        <authorList>
            <consortium name="DOE Joint Genome Institute"/>
            <person name="Kuo A."/>
            <person name="Miyauchi S."/>
            <person name="Kiss E."/>
            <person name="Drula E."/>
            <person name="Kohler A."/>
            <person name="Sanchez-Garcia M."/>
            <person name="Andreopoulos B."/>
            <person name="Barry K.W."/>
            <person name="Bonito G."/>
            <person name="Buee M."/>
            <person name="Carver A."/>
            <person name="Chen C."/>
            <person name="Cichocki N."/>
            <person name="Clum A."/>
            <person name="Culley D."/>
            <person name="Crous P.W."/>
            <person name="Fauchery L."/>
            <person name="Girlanda M."/>
            <person name="Hayes R."/>
            <person name="Keri Z."/>
            <person name="Labutti K."/>
            <person name="Lipzen A."/>
            <person name="Lombard V."/>
            <person name="Magnuson J."/>
            <person name="Maillard F."/>
            <person name="Morin E."/>
            <person name="Murat C."/>
            <person name="Nolan M."/>
            <person name="Ohm R."/>
            <person name="Pangilinan J."/>
            <person name="Pereira M."/>
            <person name="Perotto S."/>
            <person name="Peter M."/>
            <person name="Riley R."/>
            <person name="Sitrit Y."/>
            <person name="Stielow B."/>
            <person name="Szollosi G."/>
            <person name="Zifcakova L."/>
            <person name="Stursova M."/>
            <person name="Spatafora J.W."/>
            <person name="Tedersoo L."/>
            <person name="Vaario L.-M."/>
            <person name="Yamada A."/>
            <person name="Yan M."/>
            <person name="Wang P."/>
            <person name="Xu J."/>
            <person name="Bruns T."/>
            <person name="Baldrian P."/>
            <person name="Vilgalys R."/>
            <person name="Henrissat B."/>
            <person name="Grigoriev I.V."/>
            <person name="Hibbett D."/>
            <person name="Nagy L.G."/>
            <person name="Martin F.M."/>
        </authorList>
    </citation>
    <scope>NUCLEOTIDE SEQUENCE</scope>
    <source>
        <strain evidence="2">UH-Tt-Lm1</strain>
    </source>
</reference>
<dbReference type="PROSITE" id="PS50011">
    <property type="entry name" value="PROTEIN_KINASE_DOM"/>
    <property type="match status" value="1"/>
</dbReference>
<reference evidence="2" key="1">
    <citation type="journal article" date="2020" name="Nat. Commun.">
        <title>Large-scale genome sequencing of mycorrhizal fungi provides insights into the early evolution of symbiotic traits.</title>
        <authorList>
            <person name="Miyauchi S."/>
            <person name="Kiss E."/>
            <person name="Kuo A."/>
            <person name="Drula E."/>
            <person name="Kohler A."/>
            <person name="Sanchez-Garcia M."/>
            <person name="Morin E."/>
            <person name="Andreopoulos B."/>
            <person name="Barry K.W."/>
            <person name="Bonito G."/>
            <person name="Buee M."/>
            <person name="Carver A."/>
            <person name="Chen C."/>
            <person name="Cichocki N."/>
            <person name="Clum A."/>
            <person name="Culley D."/>
            <person name="Crous P.W."/>
            <person name="Fauchery L."/>
            <person name="Girlanda M."/>
            <person name="Hayes R.D."/>
            <person name="Keri Z."/>
            <person name="LaButti K."/>
            <person name="Lipzen A."/>
            <person name="Lombard V."/>
            <person name="Magnuson J."/>
            <person name="Maillard F."/>
            <person name="Murat C."/>
            <person name="Nolan M."/>
            <person name="Ohm R.A."/>
            <person name="Pangilinan J."/>
            <person name="Pereira M.F."/>
            <person name="Perotto S."/>
            <person name="Peter M."/>
            <person name="Pfister S."/>
            <person name="Riley R."/>
            <person name="Sitrit Y."/>
            <person name="Stielow J.B."/>
            <person name="Szollosi G."/>
            <person name="Zifcakova L."/>
            <person name="Stursova M."/>
            <person name="Spatafora J.W."/>
            <person name="Tedersoo L."/>
            <person name="Vaario L.M."/>
            <person name="Yamada A."/>
            <person name="Yan M."/>
            <person name="Wang P."/>
            <person name="Xu J."/>
            <person name="Bruns T."/>
            <person name="Baldrian P."/>
            <person name="Vilgalys R."/>
            <person name="Dunand C."/>
            <person name="Henrissat B."/>
            <person name="Grigoriev I.V."/>
            <person name="Hibbett D."/>
            <person name="Nagy L.G."/>
            <person name="Martin F.M."/>
        </authorList>
    </citation>
    <scope>NUCLEOTIDE SEQUENCE</scope>
    <source>
        <strain evidence="2">UH-Tt-Lm1</strain>
    </source>
</reference>
<dbReference type="Pfam" id="PF07714">
    <property type="entry name" value="PK_Tyr_Ser-Thr"/>
    <property type="match status" value="1"/>
</dbReference>
<accession>A0A9P6HEF0</accession>
<dbReference type="GO" id="GO:0004674">
    <property type="term" value="F:protein serine/threonine kinase activity"/>
    <property type="evidence" value="ECO:0007669"/>
    <property type="project" value="TreeGrafter"/>
</dbReference>
<dbReference type="GO" id="GO:0005524">
    <property type="term" value="F:ATP binding"/>
    <property type="evidence" value="ECO:0007669"/>
    <property type="project" value="InterPro"/>
</dbReference>
<comment type="caution">
    <text evidence="2">The sequence shown here is derived from an EMBL/GenBank/DDBJ whole genome shotgun (WGS) entry which is preliminary data.</text>
</comment>
<keyword evidence="2" id="KW-0808">Transferase</keyword>
<dbReference type="Proteomes" id="UP000736335">
    <property type="component" value="Unassembled WGS sequence"/>
</dbReference>
<evidence type="ECO:0000313" key="2">
    <source>
        <dbReference type="EMBL" id="KAF9785469.1"/>
    </source>
</evidence>
<keyword evidence="3" id="KW-1185">Reference proteome</keyword>
<evidence type="ECO:0000313" key="3">
    <source>
        <dbReference type="Proteomes" id="UP000736335"/>
    </source>
</evidence>
<dbReference type="OrthoDB" id="4062651at2759"/>
<dbReference type="SUPFAM" id="SSF56112">
    <property type="entry name" value="Protein kinase-like (PK-like)"/>
    <property type="match status" value="1"/>
</dbReference>
<dbReference type="EMBL" id="WIUZ02000007">
    <property type="protein sequence ID" value="KAF9785469.1"/>
    <property type="molecule type" value="Genomic_DNA"/>
</dbReference>
<name>A0A9P6HEF0_9AGAM</name>
<evidence type="ECO:0000259" key="1">
    <source>
        <dbReference type="PROSITE" id="PS50011"/>
    </source>
</evidence>
<dbReference type="InterPro" id="IPR001245">
    <property type="entry name" value="Ser-Thr/Tyr_kinase_cat_dom"/>
</dbReference>
<gene>
    <name evidence="2" type="ORF">BJ322DRAFT_833423</name>
</gene>